<dbReference type="PRINTS" id="PR00259">
    <property type="entry name" value="TMFOUR"/>
</dbReference>
<dbReference type="InterPro" id="IPR018499">
    <property type="entry name" value="Tetraspanin/Peripherin"/>
</dbReference>
<dbReference type="GO" id="GO:0005886">
    <property type="term" value="C:plasma membrane"/>
    <property type="evidence" value="ECO:0007669"/>
    <property type="project" value="TreeGrafter"/>
</dbReference>
<feature type="transmembrane region" description="Helical" evidence="5">
    <location>
        <begin position="137"/>
        <end position="156"/>
    </location>
</feature>
<evidence type="ECO:0000313" key="6">
    <source>
        <dbReference type="EnsemblMetazoa" id="GPAI006237-PA"/>
    </source>
</evidence>
<dbReference type="SUPFAM" id="SSF48652">
    <property type="entry name" value="Tetraspanin"/>
    <property type="match status" value="1"/>
</dbReference>
<evidence type="ECO:0000256" key="3">
    <source>
        <dbReference type="ARBA" id="ARBA00022989"/>
    </source>
</evidence>
<feature type="transmembrane region" description="Helical" evidence="5">
    <location>
        <begin position="98"/>
        <end position="116"/>
    </location>
</feature>
<keyword evidence="3 5" id="KW-1133">Transmembrane helix</keyword>
<dbReference type="PANTHER" id="PTHR19282:SF521">
    <property type="entry name" value="IP01817P-RELATED"/>
    <property type="match status" value="1"/>
</dbReference>
<dbReference type="EnsemblMetazoa" id="GPAI006237-RA">
    <property type="protein sequence ID" value="GPAI006237-PA"/>
    <property type="gene ID" value="GPAI006237"/>
</dbReference>
<keyword evidence="2 5" id="KW-0812">Transmembrane</keyword>
<dbReference type="Proteomes" id="UP000092445">
    <property type="component" value="Unassembled WGS sequence"/>
</dbReference>
<protein>
    <submittedName>
        <fullName evidence="6">Tetraspanin</fullName>
    </submittedName>
</protein>
<dbReference type="Pfam" id="PF00335">
    <property type="entry name" value="Tetraspanin"/>
    <property type="match status" value="2"/>
</dbReference>
<keyword evidence="7" id="KW-1185">Reference proteome</keyword>
<dbReference type="AlphaFoldDB" id="A0A1A9Z7J2"/>
<keyword evidence="4 5" id="KW-0472">Membrane</keyword>
<sequence length="309" mass="34870">MNLIPEYVIKLHILQFELPSVVIAVGIITTIFPLVGCIGALRESKCFLISSGTLLILTIIIQMALFCYLLCWSGEDIEHVLNIAWTKNTDDFKYPMDGYQFLAWGAAEIVLGCFVLEKVNLLPHYSHDIDVLQTGIPFLHFMIGSSTAVTPLFLVLGVTRSSSSCLTLYGVLSLLVFLMHISSSSYFFSERHTFSKHMETLIEDVWSKNTEEYHYPMDGFQTAFECCGMEDYRDYEKALRKVPSSCCSNTEDGCTEDEYRAKSGCRSTIIHFWDSLFKYVLIRGIILGGLELAVIAMVCQLHTTSHDVI</sequence>
<evidence type="ECO:0000256" key="1">
    <source>
        <dbReference type="ARBA" id="ARBA00004141"/>
    </source>
</evidence>
<dbReference type="VEuPathDB" id="VectorBase:GPAI006237"/>
<reference evidence="7" key="1">
    <citation type="submission" date="2014-03" db="EMBL/GenBank/DDBJ databases">
        <authorList>
            <person name="Aksoy S."/>
            <person name="Warren W."/>
            <person name="Wilson R.K."/>
        </authorList>
    </citation>
    <scope>NUCLEOTIDE SEQUENCE [LARGE SCALE GENOMIC DNA]</scope>
    <source>
        <strain evidence="7">IAEA</strain>
    </source>
</reference>
<proteinExistence type="predicted"/>
<evidence type="ECO:0000256" key="2">
    <source>
        <dbReference type="ARBA" id="ARBA00022692"/>
    </source>
</evidence>
<accession>A0A1A9Z7J2</accession>
<comment type="subcellular location">
    <subcellularLocation>
        <location evidence="1">Membrane</location>
        <topology evidence="1">Multi-pass membrane protein</topology>
    </subcellularLocation>
</comment>
<dbReference type="InterPro" id="IPR008952">
    <property type="entry name" value="Tetraspanin_EC2_sf"/>
</dbReference>
<reference evidence="6" key="2">
    <citation type="submission" date="2020-05" db="UniProtKB">
        <authorList>
            <consortium name="EnsemblMetazoa"/>
        </authorList>
    </citation>
    <scope>IDENTIFICATION</scope>
    <source>
        <strain evidence="6">IAEA</strain>
    </source>
</reference>
<evidence type="ECO:0000313" key="7">
    <source>
        <dbReference type="Proteomes" id="UP000092445"/>
    </source>
</evidence>
<feature type="transmembrane region" description="Helical" evidence="5">
    <location>
        <begin position="53"/>
        <end position="72"/>
    </location>
</feature>
<feature type="transmembrane region" description="Helical" evidence="5">
    <location>
        <begin position="168"/>
        <end position="188"/>
    </location>
</feature>
<dbReference type="PANTHER" id="PTHR19282">
    <property type="entry name" value="TETRASPANIN"/>
    <property type="match status" value="1"/>
</dbReference>
<evidence type="ECO:0000256" key="4">
    <source>
        <dbReference type="ARBA" id="ARBA00023136"/>
    </source>
</evidence>
<dbReference type="STRING" id="7398.A0A1A9Z7J2"/>
<dbReference type="CDD" id="cd03127">
    <property type="entry name" value="tetraspanin_LEL"/>
    <property type="match status" value="1"/>
</dbReference>
<organism evidence="6 7">
    <name type="scientific">Glossina pallidipes</name>
    <name type="common">Tsetse fly</name>
    <dbReference type="NCBI Taxonomy" id="7398"/>
    <lineage>
        <taxon>Eukaryota</taxon>
        <taxon>Metazoa</taxon>
        <taxon>Ecdysozoa</taxon>
        <taxon>Arthropoda</taxon>
        <taxon>Hexapoda</taxon>
        <taxon>Insecta</taxon>
        <taxon>Pterygota</taxon>
        <taxon>Neoptera</taxon>
        <taxon>Endopterygota</taxon>
        <taxon>Diptera</taxon>
        <taxon>Brachycera</taxon>
        <taxon>Muscomorpha</taxon>
        <taxon>Hippoboscoidea</taxon>
        <taxon>Glossinidae</taxon>
        <taxon>Glossina</taxon>
    </lineage>
</organism>
<name>A0A1A9Z7J2_GLOPL</name>
<feature type="transmembrane region" description="Helical" evidence="5">
    <location>
        <begin position="20"/>
        <end position="41"/>
    </location>
</feature>
<evidence type="ECO:0000256" key="5">
    <source>
        <dbReference type="SAM" id="Phobius"/>
    </source>
</evidence>
<feature type="transmembrane region" description="Helical" evidence="5">
    <location>
        <begin position="280"/>
        <end position="303"/>
    </location>
</feature>
<dbReference type="Gene3D" id="1.10.1450.10">
    <property type="entry name" value="Tetraspanin"/>
    <property type="match status" value="1"/>
</dbReference>